<evidence type="ECO:0000256" key="4">
    <source>
        <dbReference type="ARBA" id="ARBA00023136"/>
    </source>
</evidence>
<dbReference type="AlphaFoldDB" id="A0A4Y7T9C5"/>
<feature type="transmembrane region" description="Helical" evidence="5">
    <location>
        <begin position="323"/>
        <end position="345"/>
    </location>
</feature>
<feature type="transmembrane region" description="Helical" evidence="5">
    <location>
        <begin position="292"/>
        <end position="311"/>
    </location>
</feature>
<keyword evidence="3 5" id="KW-1133">Transmembrane helix</keyword>
<feature type="transmembrane region" description="Helical" evidence="5">
    <location>
        <begin position="220"/>
        <end position="239"/>
    </location>
</feature>
<protein>
    <submittedName>
        <fullName evidence="6">MFS general substrate transporter</fullName>
    </submittedName>
</protein>
<feature type="transmembrane region" description="Helical" evidence="5">
    <location>
        <begin position="365"/>
        <end position="387"/>
    </location>
</feature>
<evidence type="ECO:0000256" key="2">
    <source>
        <dbReference type="ARBA" id="ARBA00022692"/>
    </source>
</evidence>
<evidence type="ECO:0000313" key="6">
    <source>
        <dbReference type="EMBL" id="TEB30611.1"/>
    </source>
</evidence>
<keyword evidence="2 5" id="KW-0812">Transmembrane</keyword>
<gene>
    <name evidence="6" type="ORF">FA13DRAFT_1854953</name>
</gene>
<keyword evidence="7" id="KW-1185">Reference proteome</keyword>
<accession>A0A4Y7T9C5</accession>
<dbReference type="EMBL" id="QPFP01000022">
    <property type="protein sequence ID" value="TEB30611.1"/>
    <property type="molecule type" value="Genomic_DNA"/>
</dbReference>
<feature type="transmembrane region" description="Helical" evidence="5">
    <location>
        <begin position="460"/>
        <end position="483"/>
    </location>
</feature>
<feature type="transmembrane region" description="Helical" evidence="5">
    <location>
        <begin position="394"/>
        <end position="420"/>
    </location>
</feature>
<dbReference type="PANTHER" id="PTHR23502">
    <property type="entry name" value="MAJOR FACILITATOR SUPERFAMILY"/>
    <property type="match status" value="1"/>
</dbReference>
<dbReference type="InterPro" id="IPR036259">
    <property type="entry name" value="MFS_trans_sf"/>
</dbReference>
<evidence type="ECO:0000256" key="3">
    <source>
        <dbReference type="ARBA" id="ARBA00022989"/>
    </source>
</evidence>
<dbReference type="PANTHER" id="PTHR23502:SF134">
    <property type="entry name" value="MAJOR FACILITATOR SUPERFAMILY (MFS) PROFILE DOMAIN-CONTAINING PROTEIN-RELATED"/>
    <property type="match status" value="1"/>
</dbReference>
<organism evidence="6 7">
    <name type="scientific">Coprinellus micaceus</name>
    <name type="common">Glistening ink-cap mushroom</name>
    <name type="synonym">Coprinus micaceus</name>
    <dbReference type="NCBI Taxonomy" id="71717"/>
    <lineage>
        <taxon>Eukaryota</taxon>
        <taxon>Fungi</taxon>
        <taxon>Dikarya</taxon>
        <taxon>Basidiomycota</taxon>
        <taxon>Agaricomycotina</taxon>
        <taxon>Agaricomycetes</taxon>
        <taxon>Agaricomycetidae</taxon>
        <taxon>Agaricales</taxon>
        <taxon>Agaricineae</taxon>
        <taxon>Psathyrellaceae</taxon>
        <taxon>Coprinellus</taxon>
    </lineage>
</organism>
<dbReference type="OrthoDB" id="5376138at2759"/>
<dbReference type="STRING" id="71717.A0A4Y7T9C5"/>
<reference evidence="6 7" key="1">
    <citation type="journal article" date="2019" name="Nat. Ecol. Evol.">
        <title>Megaphylogeny resolves global patterns of mushroom evolution.</title>
        <authorList>
            <person name="Varga T."/>
            <person name="Krizsan K."/>
            <person name="Foldi C."/>
            <person name="Dima B."/>
            <person name="Sanchez-Garcia M."/>
            <person name="Sanchez-Ramirez S."/>
            <person name="Szollosi G.J."/>
            <person name="Szarkandi J.G."/>
            <person name="Papp V."/>
            <person name="Albert L."/>
            <person name="Andreopoulos W."/>
            <person name="Angelini C."/>
            <person name="Antonin V."/>
            <person name="Barry K.W."/>
            <person name="Bougher N.L."/>
            <person name="Buchanan P."/>
            <person name="Buyck B."/>
            <person name="Bense V."/>
            <person name="Catcheside P."/>
            <person name="Chovatia M."/>
            <person name="Cooper J."/>
            <person name="Damon W."/>
            <person name="Desjardin D."/>
            <person name="Finy P."/>
            <person name="Geml J."/>
            <person name="Haridas S."/>
            <person name="Hughes K."/>
            <person name="Justo A."/>
            <person name="Karasinski D."/>
            <person name="Kautmanova I."/>
            <person name="Kiss B."/>
            <person name="Kocsube S."/>
            <person name="Kotiranta H."/>
            <person name="LaButti K.M."/>
            <person name="Lechner B.E."/>
            <person name="Liimatainen K."/>
            <person name="Lipzen A."/>
            <person name="Lukacs Z."/>
            <person name="Mihaltcheva S."/>
            <person name="Morgado L.N."/>
            <person name="Niskanen T."/>
            <person name="Noordeloos M.E."/>
            <person name="Ohm R.A."/>
            <person name="Ortiz-Santana B."/>
            <person name="Ovrebo C."/>
            <person name="Racz N."/>
            <person name="Riley R."/>
            <person name="Savchenko A."/>
            <person name="Shiryaev A."/>
            <person name="Soop K."/>
            <person name="Spirin V."/>
            <person name="Szebenyi C."/>
            <person name="Tomsovsky M."/>
            <person name="Tulloss R.E."/>
            <person name="Uehling J."/>
            <person name="Grigoriev I.V."/>
            <person name="Vagvolgyi C."/>
            <person name="Papp T."/>
            <person name="Martin F.M."/>
            <person name="Miettinen O."/>
            <person name="Hibbett D.S."/>
            <person name="Nagy L.G."/>
        </authorList>
    </citation>
    <scope>NUCLEOTIDE SEQUENCE [LARGE SCALE GENOMIC DNA]</scope>
    <source>
        <strain evidence="6 7">FP101781</strain>
    </source>
</reference>
<dbReference type="InterPro" id="IPR011701">
    <property type="entry name" value="MFS"/>
</dbReference>
<dbReference type="SUPFAM" id="SSF103473">
    <property type="entry name" value="MFS general substrate transporter"/>
    <property type="match status" value="1"/>
</dbReference>
<feature type="transmembrane region" description="Helical" evidence="5">
    <location>
        <begin position="70"/>
        <end position="88"/>
    </location>
</feature>
<dbReference type="GO" id="GO:0005886">
    <property type="term" value="C:plasma membrane"/>
    <property type="evidence" value="ECO:0007669"/>
    <property type="project" value="TreeGrafter"/>
</dbReference>
<sequence>MSESVCTVSKSCSGGAITALPQLPLENATKEVCVVVVEYGRTDDADERSKEVKAILERANPLNFSKRKKWTITVVACFFTLLAAAATTSYTMGYPSMTQELGCTESQAIIGLSAYVISYAITPLFTSAFSEEFGRQPLYWGSVILAPNINVIAVARVLQGAAGSTGTTMVAGTIADIWETHERGVPMAIYSILAFGGTGIGTITAGWIEANPQLQWKWIQWIFMVVAGVHGVVFAFAMTETRAAIVYARAVKRLSKNDEVPLPKIAVQKQSFQQLLWISGTRPLVLLFSEPIIFAISIWLAFAWGVFYCMIGSMASVFRSIHHFSIGQVGTVNVTLEIAVFIGYLTALLQERMYHKSVKERSVEARLYFCCVAGLVFPASMFMFAWFCQPQIHWALLCFALTIFYWSTFTIYLAVFNYLADCYTTYASSALAGQSLLRNVIGGVFPLFTLKVSDKLGFTWANTIYACIAILLAPIPIASSLTWTTDDIFPWVTHPQAK</sequence>
<feature type="transmembrane region" description="Helical" evidence="5">
    <location>
        <begin position="188"/>
        <end position="208"/>
    </location>
</feature>
<dbReference type="GO" id="GO:0022857">
    <property type="term" value="F:transmembrane transporter activity"/>
    <property type="evidence" value="ECO:0007669"/>
    <property type="project" value="InterPro"/>
</dbReference>
<feature type="transmembrane region" description="Helical" evidence="5">
    <location>
        <begin position="108"/>
        <end position="126"/>
    </location>
</feature>
<comment type="subcellular location">
    <subcellularLocation>
        <location evidence="1">Membrane</location>
        <topology evidence="1">Multi-pass membrane protein</topology>
    </subcellularLocation>
</comment>
<keyword evidence="4 5" id="KW-0472">Membrane</keyword>
<dbReference type="Proteomes" id="UP000298030">
    <property type="component" value="Unassembled WGS sequence"/>
</dbReference>
<comment type="caution">
    <text evidence="6">The sequence shown here is derived from an EMBL/GenBank/DDBJ whole genome shotgun (WGS) entry which is preliminary data.</text>
</comment>
<evidence type="ECO:0000313" key="7">
    <source>
        <dbReference type="Proteomes" id="UP000298030"/>
    </source>
</evidence>
<dbReference type="Gene3D" id="1.20.1250.20">
    <property type="entry name" value="MFS general substrate transporter like domains"/>
    <property type="match status" value="1"/>
</dbReference>
<dbReference type="Pfam" id="PF07690">
    <property type="entry name" value="MFS_1"/>
    <property type="match status" value="1"/>
</dbReference>
<name>A0A4Y7T9C5_COPMI</name>
<evidence type="ECO:0000256" key="1">
    <source>
        <dbReference type="ARBA" id="ARBA00004141"/>
    </source>
</evidence>
<evidence type="ECO:0000256" key="5">
    <source>
        <dbReference type="SAM" id="Phobius"/>
    </source>
</evidence>
<proteinExistence type="predicted"/>